<dbReference type="AlphaFoldDB" id="A0A916YB77"/>
<dbReference type="PANTHER" id="PTHR44688:SF16">
    <property type="entry name" value="DNA-BINDING TRANSCRIPTIONAL ACTIVATOR DEVR_DOSR"/>
    <property type="match status" value="1"/>
</dbReference>
<dbReference type="GO" id="GO:0003677">
    <property type="term" value="F:DNA binding"/>
    <property type="evidence" value="ECO:0007669"/>
    <property type="project" value="UniProtKB-KW"/>
</dbReference>
<protein>
    <recommendedName>
        <fullName evidence="4">HTH luxR-type domain-containing protein</fullName>
    </recommendedName>
</protein>
<dbReference type="SUPFAM" id="SSF46894">
    <property type="entry name" value="C-terminal effector domain of the bipartite response regulators"/>
    <property type="match status" value="1"/>
</dbReference>
<dbReference type="Gene3D" id="1.10.10.10">
    <property type="entry name" value="Winged helix-like DNA-binding domain superfamily/Winged helix DNA-binding domain"/>
    <property type="match status" value="1"/>
</dbReference>
<keyword evidence="3" id="KW-0804">Transcription</keyword>
<gene>
    <name evidence="5" type="ORF">GCM10011335_44670</name>
</gene>
<proteinExistence type="predicted"/>
<keyword evidence="2" id="KW-0238">DNA-binding</keyword>
<dbReference type="PRINTS" id="PR00038">
    <property type="entry name" value="HTHLUXR"/>
</dbReference>
<dbReference type="Proteomes" id="UP000613160">
    <property type="component" value="Unassembled WGS sequence"/>
</dbReference>
<dbReference type="GO" id="GO:0006355">
    <property type="term" value="P:regulation of DNA-templated transcription"/>
    <property type="evidence" value="ECO:0007669"/>
    <property type="project" value="InterPro"/>
</dbReference>
<dbReference type="CDD" id="cd06170">
    <property type="entry name" value="LuxR_C_like"/>
    <property type="match status" value="1"/>
</dbReference>
<feature type="domain" description="HTH luxR-type" evidence="4">
    <location>
        <begin position="147"/>
        <end position="212"/>
    </location>
</feature>
<dbReference type="PANTHER" id="PTHR44688">
    <property type="entry name" value="DNA-BINDING TRANSCRIPTIONAL ACTIVATOR DEVR_DOSR"/>
    <property type="match status" value="1"/>
</dbReference>
<dbReference type="SMART" id="SM00421">
    <property type="entry name" value="HTH_LUXR"/>
    <property type="match status" value="1"/>
</dbReference>
<evidence type="ECO:0000256" key="3">
    <source>
        <dbReference type="ARBA" id="ARBA00023163"/>
    </source>
</evidence>
<dbReference type="RefSeq" id="WP_188854668.1">
    <property type="nucleotide sequence ID" value="NZ_BMJJ01000013.1"/>
</dbReference>
<comment type="caution">
    <text evidence="5">The sequence shown here is derived from an EMBL/GenBank/DDBJ whole genome shotgun (WGS) entry which is preliminary data.</text>
</comment>
<sequence length="215" mass="23255">MVDASEFSLLPEIETLYHAKRALKRICECNAFAGFALLTVKLDRSALSFEMVTSSWTEDPAAALHHLVETDPQARTQVLGSIAPFRLATDGHATHLDAAVFLPLFCERARGTLLILPGARSLPIGAYGDLHLYALYLFARLTSLLQPRATVTPLAPREIECLRWSAAGKTSSEIAGIIGVSENTVNSYLSSAAQKMNAVNRVQTVAHAIRLGLLG</sequence>
<dbReference type="InterPro" id="IPR016032">
    <property type="entry name" value="Sig_transdc_resp-reg_C-effctor"/>
</dbReference>
<keyword evidence="1" id="KW-0805">Transcription regulation</keyword>
<organism evidence="5 6">
    <name type="scientific">Aureimonas glaciei</name>
    <dbReference type="NCBI Taxonomy" id="1776957"/>
    <lineage>
        <taxon>Bacteria</taxon>
        <taxon>Pseudomonadati</taxon>
        <taxon>Pseudomonadota</taxon>
        <taxon>Alphaproteobacteria</taxon>
        <taxon>Hyphomicrobiales</taxon>
        <taxon>Aurantimonadaceae</taxon>
        <taxon>Aureimonas</taxon>
    </lineage>
</organism>
<evidence type="ECO:0000313" key="6">
    <source>
        <dbReference type="Proteomes" id="UP000613160"/>
    </source>
</evidence>
<dbReference type="PROSITE" id="PS50043">
    <property type="entry name" value="HTH_LUXR_2"/>
    <property type="match status" value="1"/>
</dbReference>
<dbReference type="PROSITE" id="PS00622">
    <property type="entry name" value="HTH_LUXR_1"/>
    <property type="match status" value="1"/>
</dbReference>
<reference evidence="5" key="2">
    <citation type="submission" date="2020-09" db="EMBL/GenBank/DDBJ databases">
        <authorList>
            <person name="Sun Q."/>
            <person name="Zhou Y."/>
        </authorList>
    </citation>
    <scope>NUCLEOTIDE SEQUENCE</scope>
    <source>
        <strain evidence="5">CGMCC 1.15493</strain>
    </source>
</reference>
<keyword evidence="6" id="KW-1185">Reference proteome</keyword>
<dbReference type="EMBL" id="BMJJ01000013">
    <property type="protein sequence ID" value="GGD36837.1"/>
    <property type="molecule type" value="Genomic_DNA"/>
</dbReference>
<evidence type="ECO:0000259" key="4">
    <source>
        <dbReference type="PROSITE" id="PS50043"/>
    </source>
</evidence>
<dbReference type="InterPro" id="IPR000792">
    <property type="entry name" value="Tscrpt_reg_LuxR_C"/>
</dbReference>
<evidence type="ECO:0000256" key="2">
    <source>
        <dbReference type="ARBA" id="ARBA00023125"/>
    </source>
</evidence>
<name>A0A916YB77_9HYPH</name>
<evidence type="ECO:0000256" key="1">
    <source>
        <dbReference type="ARBA" id="ARBA00023015"/>
    </source>
</evidence>
<accession>A0A916YB77</accession>
<reference evidence="5" key="1">
    <citation type="journal article" date="2014" name="Int. J. Syst. Evol. Microbiol.">
        <title>Complete genome sequence of Corynebacterium casei LMG S-19264T (=DSM 44701T), isolated from a smear-ripened cheese.</title>
        <authorList>
            <consortium name="US DOE Joint Genome Institute (JGI-PGF)"/>
            <person name="Walter F."/>
            <person name="Albersmeier A."/>
            <person name="Kalinowski J."/>
            <person name="Ruckert C."/>
        </authorList>
    </citation>
    <scope>NUCLEOTIDE SEQUENCE</scope>
    <source>
        <strain evidence="5">CGMCC 1.15493</strain>
    </source>
</reference>
<dbReference type="InterPro" id="IPR036388">
    <property type="entry name" value="WH-like_DNA-bd_sf"/>
</dbReference>
<dbReference type="Pfam" id="PF00196">
    <property type="entry name" value="GerE"/>
    <property type="match status" value="1"/>
</dbReference>
<evidence type="ECO:0000313" key="5">
    <source>
        <dbReference type="EMBL" id="GGD36837.1"/>
    </source>
</evidence>